<feature type="non-terminal residue" evidence="3">
    <location>
        <position position="691"/>
    </location>
</feature>
<organism evidence="3 4">
    <name type="scientific">Scytalidium lignicola</name>
    <name type="common">Hyphomycete</name>
    <dbReference type="NCBI Taxonomy" id="5539"/>
    <lineage>
        <taxon>Eukaryota</taxon>
        <taxon>Fungi</taxon>
        <taxon>Dikarya</taxon>
        <taxon>Ascomycota</taxon>
        <taxon>Pezizomycotina</taxon>
        <taxon>Leotiomycetes</taxon>
        <taxon>Leotiomycetes incertae sedis</taxon>
        <taxon>Scytalidium</taxon>
    </lineage>
</organism>
<feature type="domain" description="Heterokaryon incompatibility" evidence="2">
    <location>
        <begin position="87"/>
        <end position="245"/>
    </location>
</feature>
<proteinExistence type="predicted"/>
<evidence type="ECO:0000256" key="1">
    <source>
        <dbReference type="SAM" id="MobiDB-lite"/>
    </source>
</evidence>
<evidence type="ECO:0000313" key="4">
    <source>
        <dbReference type="Proteomes" id="UP000258309"/>
    </source>
</evidence>
<dbReference type="Proteomes" id="UP000258309">
    <property type="component" value="Unassembled WGS sequence"/>
</dbReference>
<dbReference type="InterPro" id="IPR052895">
    <property type="entry name" value="HetReg/Transcr_Mod"/>
</dbReference>
<dbReference type="OMA" id="IFPWPAS"/>
<protein>
    <recommendedName>
        <fullName evidence="2">Heterokaryon incompatibility domain-containing protein</fullName>
    </recommendedName>
</protein>
<feature type="region of interest" description="Disordered" evidence="1">
    <location>
        <begin position="1"/>
        <end position="28"/>
    </location>
</feature>
<keyword evidence="4" id="KW-1185">Reference proteome</keyword>
<dbReference type="AlphaFoldDB" id="A0A3E2GXL9"/>
<evidence type="ECO:0000313" key="3">
    <source>
        <dbReference type="EMBL" id="RFU25503.1"/>
    </source>
</evidence>
<feature type="compositionally biased region" description="Basic and acidic residues" evidence="1">
    <location>
        <begin position="594"/>
        <end position="610"/>
    </location>
</feature>
<name>A0A3E2GXL9_SCYLI</name>
<reference evidence="3 4" key="1">
    <citation type="submission" date="2018-05" db="EMBL/GenBank/DDBJ databases">
        <title>Draft genome sequence of Scytalidium lignicola DSM 105466, a ubiquitous saprotrophic fungus.</title>
        <authorList>
            <person name="Buettner E."/>
            <person name="Gebauer A.M."/>
            <person name="Hofrichter M."/>
            <person name="Liers C."/>
            <person name="Kellner H."/>
        </authorList>
    </citation>
    <scope>NUCLEOTIDE SEQUENCE [LARGE SCALE GENOMIC DNA]</scope>
    <source>
        <strain evidence="3 4">DSM 105466</strain>
    </source>
</reference>
<dbReference type="OrthoDB" id="3565361at2759"/>
<comment type="caution">
    <text evidence="3">The sequence shown here is derived from an EMBL/GenBank/DDBJ whole genome shotgun (WGS) entry which is preliminary data.</text>
</comment>
<dbReference type="EMBL" id="NCSJ02000328">
    <property type="protein sequence ID" value="RFU25503.1"/>
    <property type="molecule type" value="Genomic_DNA"/>
</dbReference>
<accession>A0A3E2GXL9</accession>
<feature type="non-terminal residue" evidence="3">
    <location>
        <position position="1"/>
    </location>
</feature>
<dbReference type="PANTHER" id="PTHR24148">
    <property type="entry name" value="ANKYRIN REPEAT DOMAIN-CONTAINING PROTEIN 39 HOMOLOG-RELATED"/>
    <property type="match status" value="1"/>
</dbReference>
<dbReference type="Pfam" id="PF06985">
    <property type="entry name" value="HET"/>
    <property type="match status" value="1"/>
</dbReference>
<dbReference type="InterPro" id="IPR010730">
    <property type="entry name" value="HET"/>
</dbReference>
<evidence type="ECO:0000259" key="2">
    <source>
        <dbReference type="Pfam" id="PF06985"/>
    </source>
</evidence>
<dbReference type="STRING" id="5539.A0A3E2GXL9"/>
<sequence length="691" mass="79072">MSVDHEGQDEDEMRSSLHEINSQHSKPIPRLVNIQSSQMAQKKSLKFIRNLECLYFPKSHKRPYDGSRTEQPVLLRQQINAFEDGNYVALSYTWSPSPYEVDVDLRSGSFKVQRRNSAGPKQSPVRNTVLERAKRYMDYVGVKYLWIDQHCIEQKEGKAKERGMQAMDLVYSLSEHPVALLARRIESSEELQLLVQILRGELVQERHGRFYLAPSTSKKNVLKAVQLLKDITSDLWWTRGWTFQENYRAGTKMALLVPHLESLENMKPYIVKPSRRRNVLLGRLRGELCLNSVTFHTAATKLCLAYQGQQPPGDTLCDSILERAGKYTILLQAPNKYGNMSAPKSMTPTIIADIADRQLEQIWDRLSIVANCCQYSVRLNSLDLRTQGHSLSLSMLALYLLNGEILSNHPDDEVDDPRTTKSLNIVEFLKMQSFKGLYPPFSKRGLTFNKSCRFVDVKLTEEGIQTTGHLWKLDTLIPTKSFSCDLPFEPISEHGLNPKNRRRLRQLVGELSDRRCEFLCERLDQFLDDDFNVDETKTFAKQWKDLMAVNLIEAINDGKMLCTASLVSDYKQAQHSGGIFIIEDLEDSDSDVSDSSRDETEGSGGEERVLEEPVHIFTSSQPREEGSETLYPNDIDRHVSMEVDSPDLGEKYCSSTMPHLYTKRWIHGLCFFDGCPRQKVIFPWPASLQSL</sequence>
<feature type="region of interest" description="Disordered" evidence="1">
    <location>
        <begin position="587"/>
        <end position="610"/>
    </location>
</feature>
<dbReference type="PANTHER" id="PTHR24148:SF73">
    <property type="entry name" value="HET DOMAIN PROTEIN (AFU_ORTHOLOGUE AFUA_8G01020)"/>
    <property type="match status" value="1"/>
</dbReference>
<gene>
    <name evidence="3" type="ORF">B7463_g10831</name>
</gene>